<sequence>MKRQYYIWLSMLFCLWFVEGCNDDDSTGNDTSGAELHLSALIDGMTAEETAYRFQGGQEVGIWLSTTDVSGKLANADGVHNMRFSQSAGGLVAEPRATWNNRSTINVYAYAPYDREAQDAPHAYPFQLNLRQDTVSLTPDGNRQSDFLWTKHAATYTSEPLLLSFHHLMSKIILHVKSNTSMPGSLIGGQLSVCNTQTAANIDLGTGTVSPVGAKGNVVARELQDIPSGYEMAREVIIVPQTIHVGEQFLDIFTLGNYSCVWNADKELVFESGKQIVMEVVIDEGECHVRIKDISPWKEGQSPILGEAVEDLPTFKVLDFYDRHGIQGIVIDVDETGTHGWIVSMDEVELAWGTAPMGTYFPSAYDRDNAQANLNAVLAVDPDLKNYPAMKWCNDKNVDGVTGWVLPAHNVVKKFARLISNPDTWAQFNQAIRNSSVANSSPVNIDWNSWNDYYYASSTLSMTDNVRNAGCSMTNNYWYGTCYVDANLLPQEAIFYVRAFREF</sequence>
<reference evidence="1 2" key="1">
    <citation type="submission" date="2020-08" db="EMBL/GenBank/DDBJ databases">
        <title>Genome public.</title>
        <authorList>
            <person name="Liu C."/>
            <person name="Sun Q."/>
        </authorList>
    </citation>
    <scope>NUCLEOTIDE SEQUENCE [LARGE SCALE GENOMIC DNA]</scope>
    <source>
        <strain evidence="1 2">NSJ-56</strain>
    </source>
</reference>
<gene>
    <name evidence="1" type="ORF">H8S64_11310</name>
</gene>
<dbReference type="Pfam" id="PF13149">
    <property type="entry name" value="Mfa_like_1"/>
    <property type="match status" value="1"/>
</dbReference>
<protein>
    <submittedName>
        <fullName evidence="1">Fimbrillin family protein</fullName>
    </submittedName>
</protein>
<evidence type="ECO:0000313" key="2">
    <source>
        <dbReference type="Proteomes" id="UP000646484"/>
    </source>
</evidence>
<dbReference type="CDD" id="cd13121">
    <property type="entry name" value="BF2867_like_C"/>
    <property type="match status" value="1"/>
</dbReference>
<dbReference type="Gene3D" id="2.60.40.2620">
    <property type="entry name" value="Fimbrillin-like"/>
    <property type="match status" value="1"/>
</dbReference>
<dbReference type="EMBL" id="JACOOH010000004">
    <property type="protein sequence ID" value="MBC5621685.1"/>
    <property type="molecule type" value="Genomic_DNA"/>
</dbReference>
<evidence type="ECO:0000313" key="1">
    <source>
        <dbReference type="EMBL" id="MBC5621685.1"/>
    </source>
</evidence>
<organism evidence="1 2">
    <name type="scientific">Butyricimonas hominis</name>
    <dbReference type="NCBI Taxonomy" id="2763032"/>
    <lineage>
        <taxon>Bacteria</taxon>
        <taxon>Pseudomonadati</taxon>
        <taxon>Bacteroidota</taxon>
        <taxon>Bacteroidia</taxon>
        <taxon>Bacteroidales</taxon>
        <taxon>Odoribacteraceae</taxon>
        <taxon>Butyricimonas</taxon>
    </lineage>
</organism>
<name>A0ABR7D2F7_9BACT</name>
<dbReference type="Proteomes" id="UP000646484">
    <property type="component" value="Unassembled WGS sequence"/>
</dbReference>
<dbReference type="Gene3D" id="2.60.40.2630">
    <property type="match status" value="1"/>
</dbReference>
<dbReference type="InterPro" id="IPR025049">
    <property type="entry name" value="Mfa-like_1"/>
</dbReference>
<dbReference type="InterPro" id="IPR042278">
    <property type="entry name" value="Mfa-like_1_N"/>
</dbReference>
<proteinExistence type="predicted"/>
<dbReference type="RefSeq" id="WP_186976147.1">
    <property type="nucleotide sequence ID" value="NZ_JACOOH010000004.1"/>
</dbReference>
<comment type="caution">
    <text evidence="1">The sequence shown here is derived from an EMBL/GenBank/DDBJ whole genome shotgun (WGS) entry which is preliminary data.</text>
</comment>
<dbReference type="CDD" id="cd13120">
    <property type="entry name" value="BF2867_like_N"/>
    <property type="match status" value="1"/>
</dbReference>
<accession>A0ABR7D2F7</accession>
<keyword evidence="2" id="KW-1185">Reference proteome</keyword>